<feature type="domain" description="Protein kinase" evidence="8">
    <location>
        <begin position="134"/>
        <end position="311"/>
    </location>
</feature>
<dbReference type="Pfam" id="PF00069">
    <property type="entry name" value="Pkinase"/>
    <property type="match status" value="1"/>
</dbReference>
<keyword evidence="7" id="KW-1133">Transmembrane helix</keyword>
<feature type="binding site" evidence="5">
    <location>
        <position position="162"/>
    </location>
    <ligand>
        <name>ATP</name>
        <dbReference type="ChEBI" id="CHEBI:30616"/>
    </ligand>
</feature>
<gene>
    <name evidence="9" type="ORF">SI7747_UN021949</name>
</gene>
<dbReference type="InterPro" id="IPR011009">
    <property type="entry name" value="Kinase-like_dom_sf"/>
</dbReference>
<reference evidence="10" key="1">
    <citation type="journal article" date="2020" name="Sci. Rep.">
        <title>Chromosome-scale genome assembly for the duckweed Spirodela intermedia, integrating cytogenetic maps, PacBio and Oxford Nanopore libraries.</title>
        <authorList>
            <person name="Hoang P.T.N."/>
            <person name="Fiebig A."/>
            <person name="Novak P."/>
            <person name="Macas J."/>
            <person name="Cao H.X."/>
            <person name="Stepanenko A."/>
            <person name="Chen G."/>
            <person name="Borisjuk N."/>
            <person name="Scholz U."/>
            <person name="Schubert I."/>
        </authorList>
    </citation>
    <scope>NUCLEOTIDE SEQUENCE [LARGE SCALE GENOMIC DNA]</scope>
</reference>
<accession>A0ABN7ECH6</accession>
<keyword evidence="6" id="KW-0723">Serine/threonine-protein kinase</keyword>
<dbReference type="InterPro" id="IPR017441">
    <property type="entry name" value="Protein_kinase_ATP_BS"/>
</dbReference>
<dbReference type="SUPFAM" id="SSF56112">
    <property type="entry name" value="Protein kinase-like (PK-like)"/>
    <property type="match status" value="1"/>
</dbReference>
<dbReference type="Gene3D" id="3.30.200.20">
    <property type="entry name" value="Phosphorylase Kinase, domain 1"/>
    <property type="match status" value="1"/>
</dbReference>
<evidence type="ECO:0000256" key="1">
    <source>
        <dbReference type="ARBA" id="ARBA00022679"/>
    </source>
</evidence>
<dbReference type="InterPro" id="IPR000719">
    <property type="entry name" value="Prot_kinase_dom"/>
</dbReference>
<keyword evidence="4 5" id="KW-0067">ATP-binding</keyword>
<dbReference type="Proteomes" id="UP001189122">
    <property type="component" value="Unassembled WGS sequence"/>
</dbReference>
<dbReference type="EMBL" id="CACRZD030000375">
    <property type="protein sequence ID" value="CAA6675607.1"/>
    <property type="molecule type" value="Genomic_DNA"/>
</dbReference>
<comment type="caution">
    <text evidence="9">The sequence shown here is derived from an EMBL/GenBank/DDBJ whole genome shotgun (WGS) entry which is preliminary data.</text>
</comment>
<evidence type="ECO:0000259" key="8">
    <source>
        <dbReference type="PROSITE" id="PS50011"/>
    </source>
</evidence>
<dbReference type="PROSITE" id="PS50011">
    <property type="entry name" value="PROTEIN_KINASE_DOM"/>
    <property type="match status" value="1"/>
</dbReference>
<evidence type="ECO:0000313" key="10">
    <source>
        <dbReference type="Proteomes" id="UP001189122"/>
    </source>
</evidence>
<protein>
    <recommendedName>
        <fullName evidence="8">Protein kinase domain-containing protein</fullName>
    </recommendedName>
</protein>
<dbReference type="InterPro" id="IPR008271">
    <property type="entry name" value="Ser/Thr_kinase_AS"/>
</dbReference>
<name>A0ABN7ECH6_SPIIN</name>
<evidence type="ECO:0000256" key="4">
    <source>
        <dbReference type="ARBA" id="ARBA00022840"/>
    </source>
</evidence>
<organism evidence="9 10">
    <name type="scientific">Spirodela intermedia</name>
    <name type="common">Intermediate duckweed</name>
    <dbReference type="NCBI Taxonomy" id="51605"/>
    <lineage>
        <taxon>Eukaryota</taxon>
        <taxon>Viridiplantae</taxon>
        <taxon>Streptophyta</taxon>
        <taxon>Embryophyta</taxon>
        <taxon>Tracheophyta</taxon>
        <taxon>Spermatophyta</taxon>
        <taxon>Magnoliopsida</taxon>
        <taxon>Liliopsida</taxon>
        <taxon>Araceae</taxon>
        <taxon>Lemnoideae</taxon>
        <taxon>Spirodela</taxon>
    </lineage>
</organism>
<evidence type="ECO:0000256" key="5">
    <source>
        <dbReference type="PROSITE-ProRule" id="PRU10141"/>
    </source>
</evidence>
<evidence type="ECO:0000256" key="2">
    <source>
        <dbReference type="ARBA" id="ARBA00022741"/>
    </source>
</evidence>
<dbReference type="PROSITE" id="PS00108">
    <property type="entry name" value="PROTEIN_KINASE_ST"/>
    <property type="match status" value="1"/>
</dbReference>
<sequence>MTLTTASGQMDLSSSNLDGPIPTSIGNLTVLVTFHWIPQNLCEKKFKDALSIYGDTKQCESLKSNKRKKIIITIIIVASIISTMLFAISVFLIKRKRKAYTYEDNAWKSAGRDDNAWKRESVQFTHSDIIQITQNFQYQIGKGGFGTVYLGNLNDGTNVAVKVLSSSSLQGSKEFEAESASQNLVCLLGYCADSRHLSLVYEYMDNKTLKITCQDMISMADILILGIHDASLLNWNQRVNIALQSAQGLDYLHNGCQPPIIHRDIKSSNILLNRELVAKLADFGLSRTFNTDSATHITTRFGGTPGYLAPE</sequence>
<dbReference type="PANTHER" id="PTHR45631:SF202">
    <property type="entry name" value="SENESCENCE-INDUCED RECEPTOR-LIKE SERINE_THREONINE-PROTEIN KINASE"/>
    <property type="match status" value="1"/>
</dbReference>
<keyword evidence="7" id="KW-0472">Membrane</keyword>
<keyword evidence="2 5" id="KW-0547">Nucleotide-binding</keyword>
<feature type="transmembrane region" description="Helical" evidence="7">
    <location>
        <begin position="70"/>
        <end position="93"/>
    </location>
</feature>
<keyword evidence="7" id="KW-0812">Transmembrane</keyword>
<dbReference type="PANTHER" id="PTHR45631">
    <property type="entry name" value="OS07G0107800 PROTEIN-RELATED"/>
    <property type="match status" value="1"/>
</dbReference>
<dbReference type="Gene3D" id="1.10.510.10">
    <property type="entry name" value="Transferase(Phosphotransferase) domain 1"/>
    <property type="match status" value="1"/>
</dbReference>
<keyword evidence="1" id="KW-0808">Transferase</keyword>
<dbReference type="SMART" id="SM00220">
    <property type="entry name" value="S_TKc"/>
    <property type="match status" value="1"/>
</dbReference>
<keyword evidence="10" id="KW-1185">Reference proteome</keyword>
<proteinExistence type="inferred from homology"/>
<keyword evidence="3" id="KW-0418">Kinase</keyword>
<evidence type="ECO:0000256" key="3">
    <source>
        <dbReference type="ARBA" id="ARBA00022777"/>
    </source>
</evidence>
<evidence type="ECO:0000256" key="6">
    <source>
        <dbReference type="RuleBase" id="RU000304"/>
    </source>
</evidence>
<evidence type="ECO:0000256" key="7">
    <source>
        <dbReference type="SAM" id="Phobius"/>
    </source>
</evidence>
<comment type="similarity">
    <text evidence="6">Belongs to the protein kinase superfamily.</text>
</comment>
<dbReference type="PROSITE" id="PS00107">
    <property type="entry name" value="PROTEIN_KINASE_ATP"/>
    <property type="match status" value="1"/>
</dbReference>
<evidence type="ECO:0000313" key="9">
    <source>
        <dbReference type="EMBL" id="CAA6675607.1"/>
    </source>
</evidence>